<dbReference type="InterPro" id="IPR052276">
    <property type="entry name" value="Diphthamide-biosynth_chaperone"/>
</dbReference>
<gene>
    <name evidence="2" type="ORF">SAY86_031770</name>
</gene>
<protein>
    <recommendedName>
        <fullName evidence="1">J domain-containing protein</fullName>
    </recommendedName>
</protein>
<dbReference type="InterPro" id="IPR036869">
    <property type="entry name" value="J_dom_sf"/>
</dbReference>
<sequence length="109" mass="12112">MAPCAASPYEILGLPSGATSKEIRAAYRRLARVLHPDVVAAGRKEWSATEFIKLHAAYSVLSDPEKRASHDGALAPAWRRRWPNTVSMPGEATPGTYKFGRNWETDQCW</sequence>
<dbReference type="SUPFAM" id="SSF46565">
    <property type="entry name" value="Chaperone J-domain"/>
    <property type="match status" value="1"/>
</dbReference>
<dbReference type="PANTHER" id="PTHR44240">
    <property type="entry name" value="DNAJ DOMAIN (PROKARYOTIC HEAT SHOCK PROTEIN)-RELATED"/>
    <property type="match status" value="1"/>
</dbReference>
<evidence type="ECO:0000259" key="1">
    <source>
        <dbReference type="PROSITE" id="PS50076"/>
    </source>
</evidence>
<comment type="caution">
    <text evidence="2">The sequence shown here is derived from an EMBL/GenBank/DDBJ whole genome shotgun (WGS) entry which is preliminary data.</text>
</comment>
<proteinExistence type="predicted"/>
<dbReference type="InterPro" id="IPR001623">
    <property type="entry name" value="DnaJ_domain"/>
</dbReference>
<dbReference type="CDD" id="cd06257">
    <property type="entry name" value="DnaJ"/>
    <property type="match status" value="1"/>
</dbReference>
<evidence type="ECO:0000313" key="3">
    <source>
        <dbReference type="Proteomes" id="UP001346149"/>
    </source>
</evidence>
<reference evidence="2 3" key="1">
    <citation type="journal article" date="2023" name="Hortic Res">
        <title>Pangenome of water caltrop reveals structural variations and asymmetric subgenome divergence after allopolyploidization.</title>
        <authorList>
            <person name="Zhang X."/>
            <person name="Chen Y."/>
            <person name="Wang L."/>
            <person name="Yuan Y."/>
            <person name="Fang M."/>
            <person name="Shi L."/>
            <person name="Lu R."/>
            <person name="Comes H.P."/>
            <person name="Ma Y."/>
            <person name="Chen Y."/>
            <person name="Huang G."/>
            <person name="Zhou Y."/>
            <person name="Zheng Z."/>
            <person name="Qiu Y."/>
        </authorList>
    </citation>
    <scope>NUCLEOTIDE SEQUENCE [LARGE SCALE GENOMIC DNA]</scope>
    <source>
        <strain evidence="2">F231</strain>
    </source>
</reference>
<evidence type="ECO:0000313" key="2">
    <source>
        <dbReference type="EMBL" id="KAK4791357.1"/>
    </source>
</evidence>
<name>A0AAN7R692_TRANT</name>
<organism evidence="2 3">
    <name type="scientific">Trapa natans</name>
    <name type="common">Water chestnut</name>
    <dbReference type="NCBI Taxonomy" id="22666"/>
    <lineage>
        <taxon>Eukaryota</taxon>
        <taxon>Viridiplantae</taxon>
        <taxon>Streptophyta</taxon>
        <taxon>Embryophyta</taxon>
        <taxon>Tracheophyta</taxon>
        <taxon>Spermatophyta</taxon>
        <taxon>Magnoliopsida</taxon>
        <taxon>eudicotyledons</taxon>
        <taxon>Gunneridae</taxon>
        <taxon>Pentapetalae</taxon>
        <taxon>rosids</taxon>
        <taxon>malvids</taxon>
        <taxon>Myrtales</taxon>
        <taxon>Lythraceae</taxon>
        <taxon>Trapa</taxon>
    </lineage>
</organism>
<dbReference type="PROSITE" id="PS50076">
    <property type="entry name" value="DNAJ_2"/>
    <property type="match status" value="1"/>
</dbReference>
<dbReference type="SMART" id="SM00271">
    <property type="entry name" value="DnaJ"/>
    <property type="match status" value="1"/>
</dbReference>
<dbReference type="EMBL" id="JAXQNO010000009">
    <property type="protein sequence ID" value="KAK4791357.1"/>
    <property type="molecule type" value="Genomic_DNA"/>
</dbReference>
<dbReference type="AlphaFoldDB" id="A0AAN7R692"/>
<feature type="domain" description="J" evidence="1">
    <location>
        <begin position="7"/>
        <end position="74"/>
    </location>
</feature>
<dbReference type="Pfam" id="PF00226">
    <property type="entry name" value="DnaJ"/>
    <property type="match status" value="1"/>
</dbReference>
<keyword evidence="3" id="KW-1185">Reference proteome</keyword>
<dbReference type="Gene3D" id="1.10.287.110">
    <property type="entry name" value="DnaJ domain"/>
    <property type="match status" value="1"/>
</dbReference>
<accession>A0AAN7R692</accession>
<dbReference type="PRINTS" id="PR00625">
    <property type="entry name" value="JDOMAIN"/>
</dbReference>
<dbReference type="PANTHER" id="PTHR44240:SF10">
    <property type="entry name" value="J DOMAIN-CONTAINING PROTEIN"/>
    <property type="match status" value="1"/>
</dbReference>
<dbReference type="Proteomes" id="UP001346149">
    <property type="component" value="Unassembled WGS sequence"/>
</dbReference>